<keyword evidence="4" id="KW-1185">Reference proteome</keyword>
<evidence type="ECO:0000313" key="4">
    <source>
        <dbReference type="Proteomes" id="UP000283895"/>
    </source>
</evidence>
<evidence type="ECO:0000313" key="3">
    <source>
        <dbReference type="EMBL" id="ROW12572.1"/>
    </source>
</evidence>
<dbReference type="STRING" id="356882.A0A423X9E3"/>
<proteinExistence type="predicted"/>
<evidence type="ECO:0000259" key="2">
    <source>
        <dbReference type="Pfam" id="PF22893"/>
    </source>
</evidence>
<accession>A0A423X9E3</accession>
<dbReference type="AlphaFoldDB" id="A0A423X9E3"/>
<gene>
    <name evidence="3" type="ORF">VMCG_00071</name>
</gene>
<dbReference type="InterPro" id="IPR054464">
    <property type="entry name" value="ULD_fung"/>
</dbReference>
<name>A0A423X9E3_9PEZI</name>
<protein>
    <recommendedName>
        <fullName evidence="2">Ubiquitin-like domain-containing protein</fullName>
    </recommendedName>
</protein>
<dbReference type="OrthoDB" id="5235889at2759"/>
<evidence type="ECO:0000256" key="1">
    <source>
        <dbReference type="SAM" id="MobiDB-lite"/>
    </source>
</evidence>
<organism evidence="3 4">
    <name type="scientific">Cytospora schulzeri</name>
    <dbReference type="NCBI Taxonomy" id="448051"/>
    <lineage>
        <taxon>Eukaryota</taxon>
        <taxon>Fungi</taxon>
        <taxon>Dikarya</taxon>
        <taxon>Ascomycota</taxon>
        <taxon>Pezizomycotina</taxon>
        <taxon>Sordariomycetes</taxon>
        <taxon>Sordariomycetidae</taxon>
        <taxon>Diaporthales</taxon>
        <taxon>Cytosporaceae</taxon>
        <taxon>Cytospora</taxon>
    </lineage>
</organism>
<dbReference type="Pfam" id="PF22893">
    <property type="entry name" value="ULD_2"/>
    <property type="match status" value="1"/>
</dbReference>
<feature type="region of interest" description="Disordered" evidence="1">
    <location>
        <begin position="640"/>
        <end position="669"/>
    </location>
</feature>
<comment type="caution">
    <text evidence="3">The sequence shown here is derived from an EMBL/GenBank/DDBJ whole genome shotgun (WGS) entry which is preliminary data.</text>
</comment>
<dbReference type="Proteomes" id="UP000283895">
    <property type="component" value="Unassembled WGS sequence"/>
</dbReference>
<sequence length="669" mass="76777">MAFDPAFGSFGDFLSIATLIKDIVIALDDSRGSKKKYQALIQNLGILSQVIEQVEKVYRDQRYIGGVDRAPVTALETAVSKIWQRLEDFSLKLRKYATSLSPGGSGNVLKDSARKIQFKIQEKDIEEFQRDILGYNTTLELLLEVTQMRMIQRNHDETIKHISDVDSHTKAMLDDQTRTIQGSWSQFGKTVLEKLYYVSDIGTTLQESTGQIFSLVIAMSSDITYIRSLVMRLERPLSDPHFVLEDAMGDSHAIYMKTITSWDTFEFVLQKMFVGKKGARRVLRGRYVLQDPSTKVMLDRSWDWEDLFMRRQRVYMRLFCTETKPAADAEKLKTCNRTYTRIIDISEDSRGRVTDYPSTQKPGHRSQGLKMEPDVRRSNGFLRRGKFDKAYHGNLNDPGSESDEEDVRTFDRIILISQKSSANISRTPLKTRQATDQDAERYNLPPGYSLKSWDPTKEPIVLLGSVFDANSLGKWIYDWTVYCYHPLRTASRTAGDLWLLLIQSFDKMKRAEEALPRIHSMDENESWLIEDFIESGERIVAKLEKLLETCEAPMLEALEEDQKQLSRSSGLEFVKTFFGRTRELDRTKRLMQSMRLWNMRFDANCEELLMRVSPIATSTNAADFARAYIVGTISKYERMTRASRGTQDEGQEDGEDSATLGESSSEDDV</sequence>
<feature type="domain" description="Ubiquitin-like" evidence="2">
    <location>
        <begin position="241"/>
        <end position="316"/>
    </location>
</feature>
<dbReference type="PANTHER" id="PTHR38886:SF1">
    <property type="entry name" value="NACHT-NTPASE AND P-LOOP NTPASES N-TERMINAL DOMAIN-CONTAINING PROTEIN"/>
    <property type="match status" value="1"/>
</dbReference>
<feature type="region of interest" description="Disordered" evidence="1">
    <location>
        <begin position="351"/>
        <end position="375"/>
    </location>
</feature>
<reference evidence="3 4" key="1">
    <citation type="submission" date="2015-09" db="EMBL/GenBank/DDBJ databases">
        <title>Host preference determinants of Valsa canker pathogens revealed by comparative genomics.</title>
        <authorList>
            <person name="Yin Z."/>
            <person name="Huang L."/>
        </authorList>
    </citation>
    <scope>NUCLEOTIDE SEQUENCE [LARGE SCALE GENOMIC DNA]</scope>
    <source>
        <strain evidence="3 4">03-1</strain>
    </source>
</reference>
<dbReference type="EMBL" id="LKEA01000001">
    <property type="protein sequence ID" value="ROW12572.1"/>
    <property type="molecule type" value="Genomic_DNA"/>
</dbReference>
<dbReference type="PANTHER" id="PTHR38886">
    <property type="entry name" value="SESA DOMAIN-CONTAINING PROTEIN"/>
    <property type="match status" value="1"/>
</dbReference>